<feature type="transmembrane region" description="Helical" evidence="1">
    <location>
        <begin position="30"/>
        <end position="51"/>
    </location>
</feature>
<evidence type="ECO:0000313" key="3">
    <source>
        <dbReference type="Proteomes" id="UP000321595"/>
    </source>
</evidence>
<dbReference type="EMBL" id="CP042467">
    <property type="protein sequence ID" value="QED27438.1"/>
    <property type="molecule type" value="Genomic_DNA"/>
</dbReference>
<evidence type="ECO:0000256" key="1">
    <source>
        <dbReference type="SAM" id="Phobius"/>
    </source>
</evidence>
<feature type="transmembrane region" description="Helical" evidence="1">
    <location>
        <begin position="58"/>
        <end position="81"/>
    </location>
</feature>
<keyword evidence="3" id="KW-1185">Reference proteome</keyword>
<keyword evidence="1" id="KW-0472">Membrane</keyword>
<sequence>MKTLAVVCIFGVTATLTVLAVAFTQWWPPLQPLWVGIGAIALPMLLAMAFLEPEFRQFNIVTIALSLAASMILGVALPGLWAKPEVRSAVAAHTTTRNVDLALGDENPSVQMVACHQTFALNLPVIDVLGLLEPHPTIAVECLGREDAGNIPEQMVARWGSTLNFGDSCELLEPIMSLGNVDPKAKAIEVLQCGVTAKSDTVRACCLDSLSKLGKPEDYKAWISRMSFDVDQRGWLADLVLASHLQGDSVPKALMAKTASSGLSSPDVKAGILFAGCEAYLGTAKSAGLGGAMRWAIGEHTSCISEQSTLEVSPAVDEVCREYISSKPSLEAFCAANEQARLSRIAADEAVAQTQSSEELGALAGAINSGYNREAAVTIDDYLHAADQIQRGEKPRHFTATEREALRRDVARTRPNVRGKEDITSIVSQTQKRIAELEKNPDLKKLKEAKTKSEVDKIRQGFIEREKNAGGAPKSQ</sequence>
<keyword evidence="1" id="KW-0812">Transmembrane</keyword>
<dbReference type="RefSeq" id="WP_146959123.1">
    <property type="nucleotide sequence ID" value="NZ_CP042467.1"/>
</dbReference>
<dbReference type="AlphaFoldDB" id="A0A5B8XR21"/>
<dbReference type="Proteomes" id="UP000321595">
    <property type="component" value="Chromosome"/>
</dbReference>
<organism evidence="2 3">
    <name type="scientific">Microvenator marinus</name>
    <dbReference type="NCBI Taxonomy" id="2600177"/>
    <lineage>
        <taxon>Bacteria</taxon>
        <taxon>Deltaproteobacteria</taxon>
        <taxon>Bradymonadales</taxon>
        <taxon>Microvenatoraceae</taxon>
        <taxon>Microvenator</taxon>
    </lineage>
</organism>
<name>A0A5B8XR21_9DELT</name>
<evidence type="ECO:0000313" key="2">
    <source>
        <dbReference type="EMBL" id="QED27438.1"/>
    </source>
</evidence>
<dbReference type="KEGG" id="bbae:FRD01_09335"/>
<accession>A0A5B8XR21</accession>
<reference evidence="2 3" key="1">
    <citation type="submission" date="2019-08" db="EMBL/GenBank/DDBJ databases">
        <authorList>
            <person name="Liang Q."/>
        </authorList>
    </citation>
    <scope>NUCLEOTIDE SEQUENCE [LARGE SCALE GENOMIC DNA]</scope>
    <source>
        <strain evidence="2 3">V1718</strain>
    </source>
</reference>
<proteinExistence type="predicted"/>
<protein>
    <submittedName>
        <fullName evidence="2">Uncharacterized protein</fullName>
    </submittedName>
</protein>
<gene>
    <name evidence="2" type="ORF">FRD01_09335</name>
</gene>
<keyword evidence="1" id="KW-1133">Transmembrane helix</keyword>